<keyword evidence="3" id="KW-1185">Reference proteome</keyword>
<accession>A0ABN2NAP3</accession>
<organism evidence="2 3">
    <name type="scientific">Pseudonocardia ailaonensis</name>
    <dbReference type="NCBI Taxonomy" id="367279"/>
    <lineage>
        <taxon>Bacteria</taxon>
        <taxon>Bacillati</taxon>
        <taxon>Actinomycetota</taxon>
        <taxon>Actinomycetes</taxon>
        <taxon>Pseudonocardiales</taxon>
        <taxon>Pseudonocardiaceae</taxon>
        <taxon>Pseudonocardia</taxon>
    </lineage>
</organism>
<proteinExistence type="predicted"/>
<dbReference type="Proteomes" id="UP001500449">
    <property type="component" value="Unassembled WGS sequence"/>
</dbReference>
<dbReference type="RefSeq" id="WP_344419538.1">
    <property type="nucleotide sequence ID" value="NZ_BAAAQK010000013.1"/>
</dbReference>
<feature type="chain" id="PRO_5047362277" description="DUF4333 domain-containing protein" evidence="1">
    <location>
        <begin position="34"/>
        <end position="111"/>
    </location>
</feature>
<evidence type="ECO:0000256" key="1">
    <source>
        <dbReference type="SAM" id="SignalP"/>
    </source>
</evidence>
<evidence type="ECO:0008006" key="4">
    <source>
        <dbReference type="Google" id="ProtNLM"/>
    </source>
</evidence>
<keyword evidence="1" id="KW-0732">Signal</keyword>
<feature type="signal peptide" evidence="1">
    <location>
        <begin position="1"/>
        <end position="33"/>
    </location>
</feature>
<sequence>MSRRALPVIALGCVLSGLLAGGCAQTIAGTAQATPLPTIDGTRLEQEVRETLVKDPTTAAFAATADVQCPQQVIAYPRLALFCQVIAGNIIKNVPVTVLDRDGDYQIGKPF</sequence>
<protein>
    <recommendedName>
        <fullName evidence="4">DUF4333 domain-containing protein</fullName>
    </recommendedName>
</protein>
<comment type="caution">
    <text evidence="2">The sequence shown here is derived from an EMBL/GenBank/DDBJ whole genome shotgun (WGS) entry which is preliminary data.</text>
</comment>
<dbReference type="EMBL" id="BAAAQK010000013">
    <property type="protein sequence ID" value="GAA1857232.1"/>
    <property type="molecule type" value="Genomic_DNA"/>
</dbReference>
<reference evidence="2 3" key="1">
    <citation type="journal article" date="2019" name="Int. J. Syst. Evol. Microbiol.">
        <title>The Global Catalogue of Microorganisms (GCM) 10K type strain sequencing project: providing services to taxonomists for standard genome sequencing and annotation.</title>
        <authorList>
            <consortium name="The Broad Institute Genomics Platform"/>
            <consortium name="The Broad Institute Genome Sequencing Center for Infectious Disease"/>
            <person name="Wu L."/>
            <person name="Ma J."/>
        </authorList>
    </citation>
    <scope>NUCLEOTIDE SEQUENCE [LARGE SCALE GENOMIC DNA]</scope>
    <source>
        <strain evidence="2 3">JCM 16009</strain>
    </source>
</reference>
<evidence type="ECO:0000313" key="2">
    <source>
        <dbReference type="EMBL" id="GAA1857232.1"/>
    </source>
</evidence>
<name>A0ABN2NAP3_9PSEU</name>
<gene>
    <name evidence="2" type="ORF">GCM10009836_41860</name>
</gene>
<evidence type="ECO:0000313" key="3">
    <source>
        <dbReference type="Proteomes" id="UP001500449"/>
    </source>
</evidence>
<dbReference type="PROSITE" id="PS51257">
    <property type="entry name" value="PROKAR_LIPOPROTEIN"/>
    <property type="match status" value="1"/>
</dbReference>